<evidence type="ECO:0000313" key="2">
    <source>
        <dbReference type="EMBL" id="MCI53247.1"/>
    </source>
</evidence>
<dbReference type="Proteomes" id="UP000265520">
    <property type="component" value="Unassembled WGS sequence"/>
</dbReference>
<proteinExistence type="predicted"/>
<name>A0A392SXU2_9FABA</name>
<organism evidence="2 3">
    <name type="scientific">Trifolium medium</name>
    <dbReference type="NCBI Taxonomy" id="97028"/>
    <lineage>
        <taxon>Eukaryota</taxon>
        <taxon>Viridiplantae</taxon>
        <taxon>Streptophyta</taxon>
        <taxon>Embryophyta</taxon>
        <taxon>Tracheophyta</taxon>
        <taxon>Spermatophyta</taxon>
        <taxon>Magnoliopsida</taxon>
        <taxon>eudicotyledons</taxon>
        <taxon>Gunneridae</taxon>
        <taxon>Pentapetalae</taxon>
        <taxon>rosids</taxon>
        <taxon>fabids</taxon>
        <taxon>Fabales</taxon>
        <taxon>Fabaceae</taxon>
        <taxon>Papilionoideae</taxon>
        <taxon>50 kb inversion clade</taxon>
        <taxon>NPAAA clade</taxon>
        <taxon>Hologalegina</taxon>
        <taxon>IRL clade</taxon>
        <taxon>Trifolieae</taxon>
        <taxon>Trifolium</taxon>
    </lineage>
</organism>
<sequence length="81" mass="8975">DNILAEIKLLPWTGSMQPCLFYDRQIVPTQSPPPKPSDCAVSNHLLPPKPPNGGDVQNYMLPPPPKPPDLSFQLKKGEFQV</sequence>
<dbReference type="EMBL" id="LXQA010460318">
    <property type="protein sequence ID" value="MCI53247.1"/>
    <property type="molecule type" value="Genomic_DNA"/>
</dbReference>
<dbReference type="AlphaFoldDB" id="A0A392SXU2"/>
<feature type="non-terminal residue" evidence="2">
    <location>
        <position position="81"/>
    </location>
</feature>
<evidence type="ECO:0000256" key="1">
    <source>
        <dbReference type="SAM" id="MobiDB-lite"/>
    </source>
</evidence>
<accession>A0A392SXU2</accession>
<feature type="non-terminal residue" evidence="2">
    <location>
        <position position="1"/>
    </location>
</feature>
<reference evidence="2 3" key="1">
    <citation type="journal article" date="2018" name="Front. Plant Sci.">
        <title>Red Clover (Trifolium pratense) and Zigzag Clover (T. medium) - A Picture of Genomic Similarities and Differences.</title>
        <authorList>
            <person name="Dluhosova J."/>
            <person name="Istvanek J."/>
            <person name="Nedelnik J."/>
            <person name="Repkova J."/>
        </authorList>
    </citation>
    <scope>NUCLEOTIDE SEQUENCE [LARGE SCALE GENOMIC DNA]</scope>
    <source>
        <strain evidence="3">cv. 10/8</strain>
        <tissue evidence="2">Leaf</tissue>
    </source>
</reference>
<protein>
    <submittedName>
        <fullName evidence="2">Uncharacterized protein</fullName>
    </submittedName>
</protein>
<evidence type="ECO:0000313" key="3">
    <source>
        <dbReference type="Proteomes" id="UP000265520"/>
    </source>
</evidence>
<comment type="caution">
    <text evidence="2">The sequence shown here is derived from an EMBL/GenBank/DDBJ whole genome shotgun (WGS) entry which is preliminary data.</text>
</comment>
<feature type="region of interest" description="Disordered" evidence="1">
    <location>
        <begin position="30"/>
        <end position="81"/>
    </location>
</feature>
<keyword evidence="3" id="KW-1185">Reference proteome</keyword>